<accession>A0ACD0NQE9</accession>
<sequence length="556" mass="60484">MDTKDDRKDALLAEGVENSGNGSSGRGGPSSFLPIPDPSSLLALSLFRQQREKEGRRLKLSRMSFVKDAWRISGSVLPRILPSVLVITFYASFIALADIVWGQNWKTSNSVIGPLSVVVGLLIVFRNGTSYDRWYEGRKDWQQATADALNLARFLWLNVDIHAPPPPSAKNPKVGGGEANQGGDGKRFSPRSRLARKKRAMRLISSLMIAIKHHLRNETGTGWPDFEGVLPEDLVTSHHRTTVREARIEGLLAPGDRIRGLEEDAESTASMEDRIWSGEAVVSTGGSSNAEAAHDGPHPATTAWNSDLEANRDPGSRRIKRGARKTIRNTGDEMEPLLKEAKNEQRECGGGMGASSPSSNFQRMSSHVSIRSAYAATGASSHRPFPTPTSPKPLAPPKRRGEDLGPVPELALPHIILSELGAYATGARRSGMLDDAGPAGFSMVNTLLNSLTAQVGAMERVATATIPAVYSIHMKHSILLYLCALPLTLVGELSWRMIPVVSLVAFTLIGLEGISSEIEDPFGDDPSDHPLDLFCSTVRYDIEQIMQIVPEEIRLE</sequence>
<dbReference type="EMBL" id="KZ820291">
    <property type="protein sequence ID" value="PWN47985.1"/>
    <property type="molecule type" value="Genomic_DNA"/>
</dbReference>
<protein>
    <submittedName>
        <fullName evidence="1">UPF0187-domain-containing protein</fullName>
    </submittedName>
</protein>
<evidence type="ECO:0000313" key="2">
    <source>
        <dbReference type="Proteomes" id="UP000245626"/>
    </source>
</evidence>
<keyword evidence="2" id="KW-1185">Reference proteome</keyword>
<evidence type="ECO:0000313" key="1">
    <source>
        <dbReference type="EMBL" id="PWN47985.1"/>
    </source>
</evidence>
<proteinExistence type="predicted"/>
<organism evidence="1 2">
    <name type="scientific">Violaceomyces palustris</name>
    <dbReference type="NCBI Taxonomy" id="1673888"/>
    <lineage>
        <taxon>Eukaryota</taxon>
        <taxon>Fungi</taxon>
        <taxon>Dikarya</taxon>
        <taxon>Basidiomycota</taxon>
        <taxon>Ustilaginomycotina</taxon>
        <taxon>Ustilaginomycetes</taxon>
        <taxon>Violaceomycetales</taxon>
        <taxon>Violaceomycetaceae</taxon>
        <taxon>Violaceomyces</taxon>
    </lineage>
</organism>
<dbReference type="Proteomes" id="UP000245626">
    <property type="component" value="Unassembled WGS sequence"/>
</dbReference>
<reference evidence="1 2" key="1">
    <citation type="journal article" date="2018" name="Mol. Biol. Evol.">
        <title>Broad Genomic Sampling Reveals a Smut Pathogenic Ancestry of the Fungal Clade Ustilaginomycotina.</title>
        <authorList>
            <person name="Kijpornyongpan T."/>
            <person name="Mondo S.J."/>
            <person name="Barry K."/>
            <person name="Sandor L."/>
            <person name="Lee J."/>
            <person name="Lipzen A."/>
            <person name="Pangilinan J."/>
            <person name="LaButti K."/>
            <person name="Hainaut M."/>
            <person name="Henrissat B."/>
            <person name="Grigoriev I.V."/>
            <person name="Spatafora J.W."/>
            <person name="Aime M.C."/>
        </authorList>
    </citation>
    <scope>NUCLEOTIDE SEQUENCE [LARGE SCALE GENOMIC DNA]</scope>
    <source>
        <strain evidence="1 2">SA 807</strain>
    </source>
</reference>
<gene>
    <name evidence="1" type="ORF">IE53DRAFT_389844</name>
</gene>
<name>A0ACD0NQE9_9BASI</name>